<feature type="compositionally biased region" description="Acidic residues" evidence="6">
    <location>
        <begin position="453"/>
        <end position="463"/>
    </location>
</feature>
<accession>A0A2G8S119</accession>
<evidence type="ECO:0008006" key="9">
    <source>
        <dbReference type="Google" id="ProtNLM"/>
    </source>
</evidence>
<reference evidence="7 8" key="1">
    <citation type="journal article" date="2015" name="Sci. Rep.">
        <title>Chromosome-level genome map provides insights into diverse defense mechanisms in the medicinal fungus Ganoderma sinense.</title>
        <authorList>
            <person name="Zhu Y."/>
            <person name="Xu J."/>
            <person name="Sun C."/>
            <person name="Zhou S."/>
            <person name="Xu H."/>
            <person name="Nelson D.R."/>
            <person name="Qian J."/>
            <person name="Song J."/>
            <person name="Luo H."/>
            <person name="Xiang L."/>
            <person name="Li Y."/>
            <person name="Xu Z."/>
            <person name="Ji A."/>
            <person name="Wang L."/>
            <person name="Lu S."/>
            <person name="Hayward A."/>
            <person name="Sun W."/>
            <person name="Li X."/>
            <person name="Schwartz D.C."/>
            <person name="Wang Y."/>
            <person name="Chen S."/>
        </authorList>
    </citation>
    <scope>NUCLEOTIDE SEQUENCE [LARGE SCALE GENOMIC DNA]</scope>
    <source>
        <strain evidence="7 8">ZZ0214-1</strain>
    </source>
</reference>
<evidence type="ECO:0000313" key="8">
    <source>
        <dbReference type="Proteomes" id="UP000230002"/>
    </source>
</evidence>
<proteinExistence type="predicted"/>
<keyword evidence="5" id="KW-0539">Nucleus</keyword>
<dbReference type="PANTHER" id="PTHR46481">
    <property type="entry name" value="ZINC FINGER BED DOMAIN-CONTAINING PROTEIN 4"/>
    <property type="match status" value="1"/>
</dbReference>
<dbReference type="GO" id="GO:0005634">
    <property type="term" value="C:nucleus"/>
    <property type="evidence" value="ECO:0007669"/>
    <property type="project" value="UniProtKB-SubCell"/>
</dbReference>
<dbReference type="SUPFAM" id="SSF53098">
    <property type="entry name" value="Ribonuclease H-like"/>
    <property type="match status" value="1"/>
</dbReference>
<dbReference type="AlphaFoldDB" id="A0A2G8S119"/>
<dbReference type="EMBL" id="AYKW01000034">
    <property type="protein sequence ID" value="PIL27248.1"/>
    <property type="molecule type" value="Genomic_DNA"/>
</dbReference>
<evidence type="ECO:0000313" key="7">
    <source>
        <dbReference type="EMBL" id="PIL27248.1"/>
    </source>
</evidence>
<organism evidence="7 8">
    <name type="scientific">Ganoderma sinense ZZ0214-1</name>
    <dbReference type="NCBI Taxonomy" id="1077348"/>
    <lineage>
        <taxon>Eukaryota</taxon>
        <taxon>Fungi</taxon>
        <taxon>Dikarya</taxon>
        <taxon>Basidiomycota</taxon>
        <taxon>Agaricomycotina</taxon>
        <taxon>Agaricomycetes</taxon>
        <taxon>Polyporales</taxon>
        <taxon>Polyporaceae</taxon>
        <taxon>Ganoderma</taxon>
    </lineage>
</organism>
<feature type="compositionally biased region" description="Acidic residues" evidence="6">
    <location>
        <begin position="471"/>
        <end position="483"/>
    </location>
</feature>
<evidence type="ECO:0000256" key="3">
    <source>
        <dbReference type="ARBA" id="ARBA00022771"/>
    </source>
</evidence>
<dbReference type="GO" id="GO:0008270">
    <property type="term" value="F:zinc ion binding"/>
    <property type="evidence" value="ECO:0007669"/>
    <property type="project" value="UniProtKB-KW"/>
</dbReference>
<evidence type="ECO:0000256" key="2">
    <source>
        <dbReference type="ARBA" id="ARBA00022723"/>
    </source>
</evidence>
<evidence type="ECO:0000256" key="1">
    <source>
        <dbReference type="ARBA" id="ARBA00004123"/>
    </source>
</evidence>
<protein>
    <recommendedName>
        <fullName evidence="9">DUF659 domain-containing protein</fullName>
    </recommendedName>
</protein>
<name>A0A2G8S119_9APHY</name>
<dbReference type="Proteomes" id="UP000230002">
    <property type="component" value="Unassembled WGS sequence"/>
</dbReference>
<keyword evidence="4" id="KW-0862">Zinc</keyword>
<keyword evidence="8" id="KW-1185">Reference proteome</keyword>
<dbReference type="PANTHER" id="PTHR46481:SF10">
    <property type="entry name" value="ZINC FINGER BED DOMAIN-CONTAINING PROTEIN 39"/>
    <property type="match status" value="1"/>
</dbReference>
<keyword evidence="2" id="KW-0479">Metal-binding</keyword>
<evidence type="ECO:0000256" key="5">
    <source>
        <dbReference type="ARBA" id="ARBA00023242"/>
    </source>
</evidence>
<evidence type="ECO:0000256" key="4">
    <source>
        <dbReference type="ARBA" id="ARBA00022833"/>
    </source>
</evidence>
<sequence>MLVLRLPRGTKNRTGAGGAFKWYIPRTSRGSAPFHLPPSATLTVLRPTYFSDHGSIVAVFNEHVSTIQLIAVCISRSGYEASWVLKARKTNNKRAKASTTPSDAAKDGEGTQPSSGKEEGEKTDTAQPEGTASGAVSRTSSMTFTARCAVRLEEKYGDLTTQESLDARAAKWTSHVYKHFRVPVLAMTKNGSITSRFMCIRNPSVHVDRKLTDESTSNLNRHINVCVPPTALNATQITGYAQGVNYSYARVRYLLAMWIARRHRPFTIVEDLEFCELLHMLYARVEIPSRVTISRDLKDIFEDSCARVKTKLQSVPGKIHICMDGWTSPNVISYLGVTAHWHEQGQIQHIILDFIKLTKGHTGAYLAAKLMALLEEFGIVLGVTCDNASNNSKMLKEMKKLDPSFRGLDARVHCFGHVINLVVKAILSQFGHKVKSESIGEMDKDLSALDDLDDDEEDEEDDADAAHEAADDVEIDKDEDDETRPELVVTEAEQKLGRLTLQKILKLSQKVWNSPTVREEMSSQVKAAGKNSEVLIRAVKTRWNTVTMAKFNKSQGVRLRRFIIEDEDWRILEELHTLLATFLEAMTVISRSSMPLLHDIIPWIDVMTHHLEDTYDNVNLLPVIRSAAHKGYKILQKYYRHMDETPFYRVAILLHPCYKKRYFTCARWPRDWVEKSLRLI</sequence>
<dbReference type="InterPro" id="IPR052035">
    <property type="entry name" value="ZnF_BED_domain_contain"/>
</dbReference>
<dbReference type="OrthoDB" id="3359487at2759"/>
<comment type="caution">
    <text evidence="7">The sequence shown here is derived from an EMBL/GenBank/DDBJ whole genome shotgun (WGS) entry which is preliminary data.</text>
</comment>
<comment type="subcellular location">
    <subcellularLocation>
        <location evidence="1">Nucleus</location>
    </subcellularLocation>
</comment>
<dbReference type="STRING" id="1077348.A0A2G8S119"/>
<keyword evidence="3" id="KW-0863">Zinc-finger</keyword>
<feature type="compositionally biased region" description="Polar residues" evidence="6">
    <location>
        <begin position="125"/>
        <end position="138"/>
    </location>
</feature>
<gene>
    <name evidence="7" type="ORF">GSI_10392</name>
</gene>
<feature type="region of interest" description="Disordered" evidence="6">
    <location>
        <begin position="90"/>
        <end position="138"/>
    </location>
</feature>
<dbReference type="InterPro" id="IPR012337">
    <property type="entry name" value="RNaseH-like_sf"/>
</dbReference>
<evidence type="ECO:0000256" key="6">
    <source>
        <dbReference type="SAM" id="MobiDB-lite"/>
    </source>
</evidence>
<feature type="region of interest" description="Disordered" evidence="6">
    <location>
        <begin position="453"/>
        <end position="486"/>
    </location>
</feature>